<organism evidence="10 11">
    <name type="scientific">Parashewanella curva</name>
    <dbReference type="NCBI Taxonomy" id="2338552"/>
    <lineage>
        <taxon>Bacteria</taxon>
        <taxon>Pseudomonadati</taxon>
        <taxon>Pseudomonadota</taxon>
        <taxon>Gammaproteobacteria</taxon>
        <taxon>Alteromonadales</taxon>
        <taxon>Shewanellaceae</taxon>
        <taxon>Parashewanella</taxon>
    </lineage>
</organism>
<dbReference type="PANTHER" id="PTHR10259:SF11">
    <property type="entry name" value="THIOPURINE S-METHYLTRANSFERASE"/>
    <property type="match status" value="1"/>
</dbReference>
<name>A0A3L8PXC9_9GAMM</name>
<dbReference type="PIRSF" id="PIRSF023956">
    <property type="entry name" value="Thiopurine_S-methyltransferase"/>
    <property type="match status" value="1"/>
</dbReference>
<evidence type="ECO:0000256" key="9">
    <source>
        <dbReference type="HAMAP-Rule" id="MF_00812"/>
    </source>
</evidence>
<evidence type="ECO:0000256" key="5">
    <source>
        <dbReference type="ARBA" id="ARBA00022490"/>
    </source>
</evidence>
<dbReference type="EC" id="2.1.1.67" evidence="4 9"/>
<keyword evidence="8 9" id="KW-0949">S-adenosyl-L-methionine</keyword>
<dbReference type="FunFam" id="3.40.50.150:FF:000101">
    <property type="entry name" value="Thiopurine S-methyltransferase"/>
    <property type="match status" value="1"/>
</dbReference>
<dbReference type="RefSeq" id="WP_121838786.1">
    <property type="nucleotide sequence ID" value="NZ_ML014773.1"/>
</dbReference>
<keyword evidence="7 9" id="KW-0808">Transferase</keyword>
<dbReference type="InterPro" id="IPR025835">
    <property type="entry name" value="Thiopurine_S-MeTrfase"/>
</dbReference>
<comment type="caution">
    <text evidence="10">The sequence shown here is derived from an EMBL/GenBank/DDBJ whole genome shotgun (WGS) entry which is preliminary data.</text>
</comment>
<evidence type="ECO:0000256" key="2">
    <source>
        <dbReference type="ARBA" id="ARBA00004496"/>
    </source>
</evidence>
<dbReference type="AlphaFoldDB" id="A0A3L8PXC9"/>
<gene>
    <name evidence="9" type="primary">tpm</name>
    <name evidence="10" type="ORF">D5018_09595</name>
</gene>
<dbReference type="GO" id="GO:0008119">
    <property type="term" value="F:thiopurine S-methyltransferase activity"/>
    <property type="evidence" value="ECO:0007669"/>
    <property type="project" value="UniProtKB-UniRule"/>
</dbReference>
<evidence type="ECO:0000313" key="11">
    <source>
        <dbReference type="Proteomes" id="UP000281474"/>
    </source>
</evidence>
<dbReference type="PANTHER" id="PTHR10259">
    <property type="entry name" value="THIOPURINE S-METHYLTRANSFERASE"/>
    <property type="match status" value="1"/>
</dbReference>
<dbReference type="GO" id="GO:0005737">
    <property type="term" value="C:cytoplasm"/>
    <property type="evidence" value="ECO:0007669"/>
    <property type="project" value="UniProtKB-SubCell"/>
</dbReference>
<dbReference type="OrthoDB" id="9778208at2"/>
<feature type="binding site" evidence="9">
    <location>
        <position position="10"/>
    </location>
    <ligand>
        <name>S-adenosyl-L-methionine</name>
        <dbReference type="ChEBI" id="CHEBI:59789"/>
    </ligand>
</feature>
<evidence type="ECO:0000256" key="6">
    <source>
        <dbReference type="ARBA" id="ARBA00022603"/>
    </source>
</evidence>
<accession>A0A3L8PXC9</accession>
<feature type="binding site" evidence="9">
    <location>
        <position position="42"/>
    </location>
    <ligand>
        <name>S-adenosyl-L-methionine</name>
        <dbReference type="ChEBI" id="CHEBI:59789"/>
    </ligand>
</feature>
<dbReference type="NCBIfam" id="TIGR03840">
    <property type="entry name" value="TMPT_Se_Te"/>
    <property type="match status" value="1"/>
</dbReference>
<evidence type="ECO:0000256" key="3">
    <source>
        <dbReference type="ARBA" id="ARBA00008145"/>
    </source>
</evidence>
<feature type="binding site" evidence="9">
    <location>
        <position position="119"/>
    </location>
    <ligand>
        <name>S-adenosyl-L-methionine</name>
        <dbReference type="ChEBI" id="CHEBI:59789"/>
    </ligand>
</feature>
<keyword evidence="5 9" id="KW-0963">Cytoplasm</keyword>
<protein>
    <recommendedName>
        <fullName evidence="4 9">Thiopurine S-methyltransferase</fullName>
        <ecNumber evidence="4 9">2.1.1.67</ecNumber>
    </recommendedName>
    <alternativeName>
        <fullName evidence="9">Thiopurine methyltransferase</fullName>
    </alternativeName>
</protein>
<feature type="binding site" evidence="9">
    <location>
        <position position="63"/>
    </location>
    <ligand>
        <name>S-adenosyl-L-methionine</name>
        <dbReference type="ChEBI" id="CHEBI:59789"/>
    </ligand>
</feature>
<evidence type="ECO:0000256" key="4">
    <source>
        <dbReference type="ARBA" id="ARBA00011905"/>
    </source>
</evidence>
<keyword evidence="11" id="KW-1185">Reference proteome</keyword>
<dbReference type="InterPro" id="IPR008854">
    <property type="entry name" value="TPMT"/>
</dbReference>
<dbReference type="GO" id="GO:0032259">
    <property type="term" value="P:methylation"/>
    <property type="evidence" value="ECO:0007669"/>
    <property type="project" value="UniProtKB-KW"/>
</dbReference>
<evidence type="ECO:0000256" key="7">
    <source>
        <dbReference type="ARBA" id="ARBA00022679"/>
    </source>
</evidence>
<dbReference type="InterPro" id="IPR029063">
    <property type="entry name" value="SAM-dependent_MTases_sf"/>
</dbReference>
<dbReference type="HAMAP" id="MF_00812">
    <property type="entry name" value="Thiopur_methtran"/>
    <property type="match status" value="1"/>
</dbReference>
<reference evidence="10 11" key="1">
    <citation type="submission" date="2018-09" db="EMBL/GenBank/DDBJ databases">
        <title>Phylogeny of the Shewanellaceae, and recommendation for two new genera, Pseudoshewanella and Parashewanella.</title>
        <authorList>
            <person name="Wang G."/>
        </authorList>
    </citation>
    <scope>NUCLEOTIDE SEQUENCE [LARGE SCALE GENOMIC DNA]</scope>
    <source>
        <strain evidence="10 11">C51</strain>
    </source>
</reference>
<dbReference type="PROSITE" id="PS51585">
    <property type="entry name" value="SAM_MT_TPMT"/>
    <property type="match status" value="1"/>
</dbReference>
<dbReference type="InterPro" id="IPR022474">
    <property type="entry name" value="Thiopur_S-MeTfrase_Se/Te_detox"/>
</dbReference>
<dbReference type="Pfam" id="PF05724">
    <property type="entry name" value="TPMT"/>
    <property type="match status" value="1"/>
</dbReference>
<dbReference type="NCBIfam" id="NF009732">
    <property type="entry name" value="PRK13255.1"/>
    <property type="match status" value="1"/>
</dbReference>
<dbReference type="Proteomes" id="UP000281474">
    <property type="component" value="Unassembled WGS sequence"/>
</dbReference>
<dbReference type="SUPFAM" id="SSF53335">
    <property type="entry name" value="S-adenosyl-L-methionine-dependent methyltransferases"/>
    <property type="match status" value="1"/>
</dbReference>
<dbReference type="GO" id="GO:0010038">
    <property type="term" value="P:response to metal ion"/>
    <property type="evidence" value="ECO:0007669"/>
    <property type="project" value="InterPro"/>
</dbReference>
<comment type="subcellular location">
    <subcellularLocation>
        <location evidence="2 9">Cytoplasm</location>
    </subcellularLocation>
</comment>
<comment type="catalytic activity">
    <reaction evidence="1 9">
        <text>S-adenosyl-L-methionine + a thiopurine = S-adenosyl-L-homocysteine + a thiopurine S-methylether.</text>
        <dbReference type="EC" id="2.1.1.67"/>
    </reaction>
</comment>
<evidence type="ECO:0000256" key="1">
    <source>
        <dbReference type="ARBA" id="ARBA00000903"/>
    </source>
</evidence>
<sequence length="214" mass="24975">MQHEEWISRWKENRIGFHRQDFNHYLLEYWPQSSSGSVFVPLCGKSLDLIWLAKQGHKVIGSELITKAVEAFYEEQDLPYQLNNYSTHTTYSNENICIHQGDFFRLPEGLIESEYFYDRAALIALPKEYRQDYAKQLLQVAPRLKQGLLITLEYDQNIANGPPFAVLETEVHELFGEQFIIEKLTQEIVPAFPSAVEKGITEFNEVVYQLILKK</sequence>
<evidence type="ECO:0000256" key="8">
    <source>
        <dbReference type="ARBA" id="ARBA00022691"/>
    </source>
</evidence>
<evidence type="ECO:0000313" key="10">
    <source>
        <dbReference type="EMBL" id="RLV59925.1"/>
    </source>
</evidence>
<comment type="similarity">
    <text evidence="3 9">Belongs to the class I-like SAM-binding methyltransferase superfamily. TPMT family.</text>
</comment>
<keyword evidence="6 9" id="KW-0489">Methyltransferase</keyword>
<proteinExistence type="inferred from homology"/>
<dbReference type="Gene3D" id="3.40.50.150">
    <property type="entry name" value="Vaccinia Virus protein VP39"/>
    <property type="match status" value="1"/>
</dbReference>
<dbReference type="EMBL" id="QZEI01000024">
    <property type="protein sequence ID" value="RLV59925.1"/>
    <property type="molecule type" value="Genomic_DNA"/>
</dbReference>